<dbReference type="GO" id="GO:0032543">
    <property type="term" value="P:mitochondrial translation"/>
    <property type="evidence" value="ECO:0007669"/>
    <property type="project" value="TreeGrafter"/>
</dbReference>
<evidence type="ECO:0000313" key="3">
    <source>
        <dbReference type="Proteomes" id="UP000193986"/>
    </source>
</evidence>
<dbReference type="OrthoDB" id="10052321at2759"/>
<feature type="compositionally biased region" description="Basic residues" evidence="1">
    <location>
        <begin position="333"/>
        <end position="342"/>
    </location>
</feature>
<dbReference type="GO" id="GO:0005763">
    <property type="term" value="C:mitochondrial small ribosomal subunit"/>
    <property type="evidence" value="ECO:0007669"/>
    <property type="project" value="TreeGrafter"/>
</dbReference>
<proteinExistence type="predicted"/>
<organism evidence="2 3">
    <name type="scientific">Naematelia encephala</name>
    <dbReference type="NCBI Taxonomy" id="71784"/>
    <lineage>
        <taxon>Eukaryota</taxon>
        <taxon>Fungi</taxon>
        <taxon>Dikarya</taxon>
        <taxon>Basidiomycota</taxon>
        <taxon>Agaricomycotina</taxon>
        <taxon>Tremellomycetes</taxon>
        <taxon>Tremellales</taxon>
        <taxon>Naemateliaceae</taxon>
        <taxon>Naematelia</taxon>
    </lineage>
</organism>
<dbReference type="AlphaFoldDB" id="A0A1Y2AYM6"/>
<evidence type="ECO:0000256" key="1">
    <source>
        <dbReference type="SAM" id="MobiDB-lite"/>
    </source>
</evidence>
<keyword evidence="3" id="KW-1185">Reference proteome</keyword>
<dbReference type="Pfam" id="PF12298">
    <property type="entry name" value="Bot1p"/>
    <property type="match status" value="1"/>
</dbReference>
<dbReference type="GO" id="GO:0003735">
    <property type="term" value="F:structural constituent of ribosome"/>
    <property type="evidence" value="ECO:0007669"/>
    <property type="project" value="TreeGrafter"/>
</dbReference>
<gene>
    <name evidence="2" type="ORF">BCR39DRAFT_537914</name>
</gene>
<dbReference type="Proteomes" id="UP000193986">
    <property type="component" value="Unassembled WGS sequence"/>
</dbReference>
<dbReference type="PANTHER" id="PTHR28158:SF1">
    <property type="entry name" value="SMALL RIBOSOMAL SUBUNIT PROTEIN MS45"/>
    <property type="match status" value="1"/>
</dbReference>
<dbReference type="EMBL" id="MCFC01000037">
    <property type="protein sequence ID" value="ORY27683.1"/>
    <property type="molecule type" value="Genomic_DNA"/>
</dbReference>
<name>A0A1Y2AYM6_9TREE</name>
<evidence type="ECO:0000313" key="2">
    <source>
        <dbReference type="EMBL" id="ORY27683.1"/>
    </source>
</evidence>
<feature type="region of interest" description="Disordered" evidence="1">
    <location>
        <begin position="321"/>
        <end position="354"/>
    </location>
</feature>
<comment type="caution">
    <text evidence="2">The sequence shown here is derived from an EMBL/GenBank/DDBJ whole genome shotgun (WGS) entry which is preliminary data.</text>
</comment>
<feature type="compositionally biased region" description="Basic and acidic residues" evidence="1">
    <location>
        <begin position="343"/>
        <end position="354"/>
    </location>
</feature>
<accession>A0A1Y2AYM6</accession>
<reference evidence="2 3" key="1">
    <citation type="submission" date="2016-07" db="EMBL/GenBank/DDBJ databases">
        <title>Pervasive Adenine N6-methylation of Active Genes in Fungi.</title>
        <authorList>
            <consortium name="DOE Joint Genome Institute"/>
            <person name="Mondo S.J."/>
            <person name="Dannebaum R.O."/>
            <person name="Kuo R.C."/>
            <person name="Labutti K."/>
            <person name="Haridas S."/>
            <person name="Kuo A."/>
            <person name="Salamov A."/>
            <person name="Ahrendt S.R."/>
            <person name="Lipzen A."/>
            <person name="Sullivan W."/>
            <person name="Andreopoulos W.B."/>
            <person name="Clum A."/>
            <person name="Lindquist E."/>
            <person name="Daum C."/>
            <person name="Ramamoorthy G.K."/>
            <person name="Gryganskyi A."/>
            <person name="Culley D."/>
            <person name="Magnuson J.K."/>
            <person name="James T.Y."/>
            <person name="O'Malley M.A."/>
            <person name="Stajich J.E."/>
            <person name="Spatafora J.W."/>
            <person name="Visel A."/>
            <person name="Grigoriev I.V."/>
        </authorList>
    </citation>
    <scope>NUCLEOTIDE SEQUENCE [LARGE SCALE GENOMIC DNA]</scope>
    <source>
        <strain evidence="2 3">68-887.2</strain>
    </source>
</reference>
<protein>
    <submittedName>
        <fullName evidence="2">Eukaryotic mitochondrial regulator protein-domain-containing protein</fullName>
    </submittedName>
</protein>
<dbReference type="InParanoid" id="A0A1Y2AYM6"/>
<dbReference type="InterPro" id="IPR021036">
    <property type="entry name" value="Ribosomal_mS45"/>
</dbReference>
<sequence>MSAIAGPSRIPWNITRQSRLFSSSSRRRAQRPDHVESEEVVRAKLRDRGYHLGVTRYLNSLAEEFAHPLPGQKAKWLGGNHPYPLNPSFRPPPPLGNQTQDFIYQELCRGVKTTGALAAEFNVSKARVEAIRKLKEVEQEFIRQGLPLQRAFLEAMEPLLGNAASASIRNRYDQQLHVDIAARAEDPATIVELEEEHRFDAGIGDTGAFGDPALASKEGTQLPAFELRDEDLSAAVRRQQQAESQAAEEAAANGEKVEINQGEWTAEQQAFPNPGYVKEKLDFAKREERLRREEKVLPQTTFTPSSGRTWRFVDVSSEKQKQAGVVQRMEKKREKRREKKQQRKDMERLAKAAT</sequence>
<dbReference type="PANTHER" id="PTHR28158">
    <property type="entry name" value="37S RIBOSOMAL PROTEIN S35, MITOCHONDRIAL"/>
    <property type="match status" value="1"/>
</dbReference>